<evidence type="ECO:0000256" key="1">
    <source>
        <dbReference type="ARBA" id="ARBA00004496"/>
    </source>
</evidence>
<comment type="similarity">
    <text evidence="2">Belongs to the MLF family.</text>
</comment>
<name>A0A7J6C9K7_9TELE</name>
<sequence>MFNSLHPQLQDDPFFASSSDPFQLHHERMRQMMGGFSDPFGQGFMPSITDGRHRGHRGHRTTAQPNTGPSERSGQELDFFSNPFAMMDSMRNRMQAMHRNFESVPSDPNSHSFSSSSVVTYSKVGDEPPKVFQASSQTRCAPGGIKETRRSLKDSDSGLEKMSIGHHIQDRGHVIERKENRKTGEKELNQDFQNMDETEAQSFDQEWQRELSRFQASAPMSRLEAPRHRAVHRAAITGPQDTRRDDNAAAGNQTHYNELNIKGSGRKKH</sequence>
<evidence type="ECO:0000256" key="5">
    <source>
        <dbReference type="SAM" id="MobiDB-lite"/>
    </source>
</evidence>
<evidence type="ECO:0000256" key="2">
    <source>
        <dbReference type="ARBA" id="ARBA00008332"/>
    </source>
</evidence>
<dbReference type="GO" id="GO:0005737">
    <property type="term" value="C:cytoplasm"/>
    <property type="evidence" value="ECO:0007669"/>
    <property type="project" value="UniProtKB-SubCell"/>
</dbReference>
<evidence type="ECO:0000256" key="3">
    <source>
        <dbReference type="ARBA" id="ARBA00022490"/>
    </source>
</evidence>
<proteinExistence type="inferred from homology"/>
<organism evidence="6 7">
    <name type="scientific">Onychostoma macrolepis</name>
    <dbReference type="NCBI Taxonomy" id="369639"/>
    <lineage>
        <taxon>Eukaryota</taxon>
        <taxon>Metazoa</taxon>
        <taxon>Chordata</taxon>
        <taxon>Craniata</taxon>
        <taxon>Vertebrata</taxon>
        <taxon>Euteleostomi</taxon>
        <taxon>Actinopterygii</taxon>
        <taxon>Neopterygii</taxon>
        <taxon>Teleostei</taxon>
        <taxon>Ostariophysi</taxon>
        <taxon>Cypriniformes</taxon>
        <taxon>Cyprinidae</taxon>
        <taxon>Acrossocheilinae</taxon>
        <taxon>Onychostoma</taxon>
    </lineage>
</organism>
<feature type="region of interest" description="Disordered" evidence="5">
    <location>
        <begin position="46"/>
        <end position="76"/>
    </location>
</feature>
<protein>
    <recommendedName>
        <fullName evidence="8">Myeloid leukemia factor 1</fullName>
    </recommendedName>
</protein>
<evidence type="ECO:0000313" key="7">
    <source>
        <dbReference type="Proteomes" id="UP000579812"/>
    </source>
</evidence>
<comment type="subcellular location">
    <subcellularLocation>
        <location evidence="1">Cytoplasm</location>
    </subcellularLocation>
</comment>
<dbReference type="Proteomes" id="UP000579812">
    <property type="component" value="Unassembled WGS sequence"/>
</dbReference>
<dbReference type="Pfam" id="PF10248">
    <property type="entry name" value="Mlf1IP"/>
    <property type="match status" value="1"/>
</dbReference>
<feature type="compositionally biased region" description="Polar residues" evidence="5">
    <location>
        <begin position="61"/>
        <end position="72"/>
    </location>
</feature>
<comment type="caution">
    <text evidence="6">The sequence shown here is derived from an EMBL/GenBank/DDBJ whole genome shotgun (WGS) entry which is preliminary data.</text>
</comment>
<dbReference type="InterPro" id="IPR019376">
    <property type="entry name" value="Myeloid_leukemia_factor"/>
</dbReference>
<keyword evidence="7" id="KW-1185">Reference proteome</keyword>
<dbReference type="PANTHER" id="PTHR13105">
    <property type="entry name" value="MYELOID LEUKEMIA FACTOR"/>
    <property type="match status" value="1"/>
</dbReference>
<evidence type="ECO:0008006" key="8">
    <source>
        <dbReference type="Google" id="ProtNLM"/>
    </source>
</evidence>
<accession>A0A7J6C9K7</accession>
<feature type="compositionally biased region" description="Basic and acidic residues" evidence="5">
    <location>
        <begin position="146"/>
        <end position="159"/>
    </location>
</feature>
<dbReference type="AlphaFoldDB" id="A0A7J6C9K7"/>
<evidence type="ECO:0000313" key="6">
    <source>
        <dbReference type="EMBL" id="KAF4103734.1"/>
    </source>
</evidence>
<evidence type="ECO:0000256" key="4">
    <source>
        <dbReference type="ARBA" id="ARBA00022553"/>
    </source>
</evidence>
<gene>
    <name evidence="6" type="ORF">G5714_014721</name>
</gene>
<keyword evidence="4" id="KW-0597">Phosphoprotein</keyword>
<keyword evidence="3" id="KW-0963">Cytoplasm</keyword>
<feature type="region of interest" description="Disordered" evidence="5">
    <location>
        <begin position="129"/>
        <end position="160"/>
    </location>
</feature>
<dbReference type="EMBL" id="JAAMOB010000015">
    <property type="protein sequence ID" value="KAF4103734.1"/>
    <property type="molecule type" value="Genomic_DNA"/>
</dbReference>
<reference evidence="6 7" key="1">
    <citation type="submission" date="2020-04" db="EMBL/GenBank/DDBJ databases">
        <title>Chromosome-level genome assembly of a cyprinid fish Onychostoma macrolepis by integration of Nanopore Sequencing, Bionano and Hi-C technology.</title>
        <authorList>
            <person name="Wang D."/>
        </authorList>
    </citation>
    <scope>NUCLEOTIDE SEQUENCE [LARGE SCALE GENOMIC DNA]</scope>
    <source>
        <strain evidence="6">SWU-2019</strain>
        <tissue evidence="6">Muscle</tissue>
    </source>
</reference>
<feature type="region of interest" description="Disordered" evidence="5">
    <location>
        <begin position="234"/>
        <end position="269"/>
    </location>
</feature>